<dbReference type="Pfam" id="PF08246">
    <property type="entry name" value="Inhibitor_I29"/>
    <property type="match status" value="1"/>
</dbReference>
<dbReference type="GO" id="GO:0006508">
    <property type="term" value="P:proteolysis"/>
    <property type="evidence" value="ECO:0007669"/>
    <property type="project" value="InterPro"/>
</dbReference>
<feature type="signal peptide" evidence="3">
    <location>
        <begin position="1"/>
        <end position="15"/>
    </location>
</feature>
<dbReference type="InterPro" id="IPR013128">
    <property type="entry name" value="Peptidase_C1A"/>
</dbReference>
<feature type="domain" description="Peptidase C1A papain C-terminal" evidence="4">
    <location>
        <begin position="303"/>
        <end position="529"/>
    </location>
</feature>
<dbReference type="Pfam" id="PF00112">
    <property type="entry name" value="Peptidase_C1"/>
    <property type="match status" value="1"/>
</dbReference>
<evidence type="ECO:0000259" key="5">
    <source>
        <dbReference type="SMART" id="SM00848"/>
    </source>
</evidence>
<dbReference type="InterPro" id="IPR039417">
    <property type="entry name" value="Peptidase_C1A_papain-like"/>
</dbReference>
<feature type="domain" description="Cathepsin propeptide inhibitor" evidence="5">
    <location>
        <begin position="213"/>
        <end position="273"/>
    </location>
</feature>
<dbReference type="CDD" id="cd02248">
    <property type="entry name" value="Peptidase_C1A"/>
    <property type="match status" value="1"/>
</dbReference>
<dbReference type="OrthoDB" id="65740at2759"/>
<dbReference type="InterPro" id="IPR000668">
    <property type="entry name" value="Peptidase_C1A_C"/>
</dbReference>
<dbReference type="PROSITE" id="PS00139">
    <property type="entry name" value="THIOL_PROTEASE_CYS"/>
    <property type="match status" value="1"/>
</dbReference>
<dbReference type="FunFam" id="3.90.70.10:FF:000332">
    <property type="entry name" value="Cathepsin L1"/>
    <property type="match status" value="1"/>
</dbReference>
<evidence type="ECO:0000259" key="4">
    <source>
        <dbReference type="SMART" id="SM00645"/>
    </source>
</evidence>
<comment type="similarity">
    <text evidence="1">Belongs to the peptidase C1 family.</text>
</comment>
<dbReference type="AlphaFoldDB" id="A0A8J6AZG3"/>
<reference evidence="6" key="1">
    <citation type="submission" date="2021-05" db="EMBL/GenBank/DDBJ databases">
        <title>A free-living protist that lacks canonical eukaryotic 1 DNA replication and segregation systems.</title>
        <authorList>
            <person name="Salas-Leiva D.E."/>
            <person name="Tromer E.C."/>
            <person name="Curtis B.A."/>
            <person name="Jerlstrom-Hultqvist J."/>
            <person name="Kolisko M."/>
            <person name="Yi Z."/>
            <person name="Salas-Leiva J.S."/>
            <person name="Gallot-Lavallee L."/>
            <person name="Kops G.J.P.L."/>
            <person name="Archibald J.M."/>
            <person name="Simpson A.G.B."/>
            <person name="Roger A.J."/>
        </authorList>
    </citation>
    <scope>NUCLEOTIDE SEQUENCE</scope>
    <source>
        <strain evidence="6">BICM</strain>
    </source>
</reference>
<protein>
    <submittedName>
        <fullName evidence="6">Cysteine proteinase</fullName>
    </submittedName>
</protein>
<evidence type="ECO:0000313" key="7">
    <source>
        <dbReference type="Proteomes" id="UP000717585"/>
    </source>
</evidence>
<gene>
    <name evidence="6" type="ORF">J8273_5144</name>
</gene>
<dbReference type="InterPro" id="IPR000169">
    <property type="entry name" value="Pept_cys_AS"/>
</dbReference>
<dbReference type="InterPro" id="IPR038765">
    <property type="entry name" value="Papain-like_cys_pep_sf"/>
</dbReference>
<keyword evidence="7" id="KW-1185">Reference proteome</keyword>
<feature type="chain" id="PRO_5035189156" evidence="3">
    <location>
        <begin position="16"/>
        <end position="532"/>
    </location>
</feature>
<sequence length="532" mass="58723">MKVIALFALVAFAFALSWPKEYYLHGTMSMPYVNLTIPVAVDEKNGQQMVDIYDGKQKTFFVPNTGLYTSYIAKDHRECTIATDGEQVPVLPDMTLFKKLDGTVRVNGVVCDHYRYQPTQYQRICHYDLYVNHQTQAPVQFKMLGQNLIWGSHYDIYVLDVDTFVAGFSKRLDFDLPSECQNVHTEEPVSGAYAMLQSFFSTPIASETGDAAFDSFAAEHGRHYSASEAAHRRAVFEHNHAYILATNAMAERNDPTALVLKVNEHADKTLKEVLRGSTGHNARVRDETLCNHPDYTYSAARNTPASVDWRVDGVVSPRVPDQAFCGSCWTFGATGAIEGRIAVAKSKKTGAPVEAVVLSKQAIVDCFWDTTNLGCMGGTGEAAFHWMWSNKIALPTEVEYPYLGVNDYCHFDTSASAAPTIDGCAMISAKDVKGLKQAIAEGPVSVAIAVPMSFVFYDHGIFKDNSCGQEHADLEHAVLAVGYGSLNGKDFAIVRNSWSTHWGNNGYIYMDITDDYNNCGIATEAKFPTVSV</sequence>
<evidence type="ECO:0000256" key="2">
    <source>
        <dbReference type="ARBA" id="ARBA00023157"/>
    </source>
</evidence>
<dbReference type="SMART" id="SM00848">
    <property type="entry name" value="Inhibitor_I29"/>
    <property type="match status" value="1"/>
</dbReference>
<dbReference type="GO" id="GO:0008234">
    <property type="term" value="F:cysteine-type peptidase activity"/>
    <property type="evidence" value="ECO:0007669"/>
    <property type="project" value="InterPro"/>
</dbReference>
<dbReference type="Proteomes" id="UP000717585">
    <property type="component" value="Unassembled WGS sequence"/>
</dbReference>
<dbReference type="SMART" id="SM00645">
    <property type="entry name" value="Pept_C1"/>
    <property type="match status" value="1"/>
</dbReference>
<evidence type="ECO:0000256" key="1">
    <source>
        <dbReference type="ARBA" id="ARBA00008455"/>
    </source>
</evidence>
<proteinExistence type="inferred from homology"/>
<dbReference type="PANTHER" id="PTHR12411">
    <property type="entry name" value="CYSTEINE PROTEASE FAMILY C1-RELATED"/>
    <property type="match status" value="1"/>
</dbReference>
<dbReference type="EMBL" id="JAHDYR010000038">
    <property type="protein sequence ID" value="KAG9392163.1"/>
    <property type="molecule type" value="Genomic_DNA"/>
</dbReference>
<name>A0A8J6AZG3_9EUKA</name>
<accession>A0A8J6AZG3</accession>
<evidence type="ECO:0000256" key="3">
    <source>
        <dbReference type="SAM" id="SignalP"/>
    </source>
</evidence>
<keyword evidence="2" id="KW-1015">Disulfide bond</keyword>
<comment type="caution">
    <text evidence="6">The sequence shown here is derived from an EMBL/GenBank/DDBJ whole genome shotgun (WGS) entry which is preliminary data.</text>
</comment>
<keyword evidence="3" id="KW-0732">Signal</keyword>
<dbReference type="SUPFAM" id="SSF54001">
    <property type="entry name" value="Cysteine proteinases"/>
    <property type="match status" value="1"/>
</dbReference>
<evidence type="ECO:0000313" key="6">
    <source>
        <dbReference type="EMBL" id="KAG9392163.1"/>
    </source>
</evidence>
<dbReference type="PRINTS" id="PR00705">
    <property type="entry name" value="PAPAIN"/>
</dbReference>
<organism evidence="6 7">
    <name type="scientific">Carpediemonas membranifera</name>
    <dbReference type="NCBI Taxonomy" id="201153"/>
    <lineage>
        <taxon>Eukaryota</taxon>
        <taxon>Metamonada</taxon>
        <taxon>Carpediemonas-like organisms</taxon>
        <taxon>Carpediemonas</taxon>
    </lineage>
</organism>
<dbReference type="Gene3D" id="3.90.70.10">
    <property type="entry name" value="Cysteine proteinases"/>
    <property type="match status" value="1"/>
</dbReference>
<dbReference type="InterPro" id="IPR013201">
    <property type="entry name" value="Prot_inhib_I29"/>
</dbReference>